<proteinExistence type="predicted"/>
<name>A0A645HCC7_9ZZZZ</name>
<comment type="caution">
    <text evidence="1">The sequence shown here is derived from an EMBL/GenBank/DDBJ whole genome shotgun (WGS) entry which is preliminary data.</text>
</comment>
<gene>
    <name evidence="1" type="ORF">SDC9_183889</name>
</gene>
<organism evidence="1">
    <name type="scientific">bioreactor metagenome</name>
    <dbReference type="NCBI Taxonomy" id="1076179"/>
    <lineage>
        <taxon>unclassified sequences</taxon>
        <taxon>metagenomes</taxon>
        <taxon>ecological metagenomes</taxon>
    </lineage>
</organism>
<reference evidence="1" key="1">
    <citation type="submission" date="2019-08" db="EMBL/GenBank/DDBJ databases">
        <authorList>
            <person name="Kucharzyk K."/>
            <person name="Murdoch R.W."/>
            <person name="Higgins S."/>
            <person name="Loffler F."/>
        </authorList>
    </citation>
    <scope>NUCLEOTIDE SEQUENCE</scope>
</reference>
<protein>
    <submittedName>
        <fullName evidence="1">Uncharacterized protein</fullName>
    </submittedName>
</protein>
<accession>A0A645HCC7</accession>
<dbReference type="AlphaFoldDB" id="A0A645HCC7"/>
<dbReference type="EMBL" id="VSSQ01090480">
    <property type="protein sequence ID" value="MPN36380.1"/>
    <property type="molecule type" value="Genomic_DNA"/>
</dbReference>
<sequence>MLPVQGFYLHSNAALLEVHHADALSQRGTHVQNSRNGGGHSDHQRGIVTDHILNSGDIIVQLLQQVCFGGGIAKGGFFLCNGAGSNGAVSVCINLRHNLFALELSHCAGGGEDKIGIVDLMFIECELAASVHCHGLGLPGQVNGAFHKTVLAVIICKAIHVQLRNFDLRAAVVLHQLIIEFHPAGGGLLHRSLIQFRLKNSGVFNQVCHITLFLL</sequence>
<evidence type="ECO:0000313" key="1">
    <source>
        <dbReference type="EMBL" id="MPN36380.1"/>
    </source>
</evidence>